<dbReference type="OrthoDB" id="9800801at2"/>
<evidence type="ECO:0000256" key="3">
    <source>
        <dbReference type="ARBA" id="ARBA00022679"/>
    </source>
</evidence>
<dbReference type="Gene3D" id="3.40.50.150">
    <property type="entry name" value="Vaccinia Virus protein VP39"/>
    <property type="match status" value="1"/>
</dbReference>
<evidence type="ECO:0000313" key="8">
    <source>
        <dbReference type="Proteomes" id="UP000468766"/>
    </source>
</evidence>
<dbReference type="Proteomes" id="UP000468766">
    <property type="component" value="Unassembled WGS sequence"/>
</dbReference>
<dbReference type="PRINTS" id="PR00506">
    <property type="entry name" value="D21N6MTFRASE"/>
</dbReference>
<dbReference type="EMBL" id="WBXO01000003">
    <property type="protein sequence ID" value="KAB2953467.1"/>
    <property type="molecule type" value="Genomic_DNA"/>
</dbReference>
<dbReference type="GO" id="GO:0003677">
    <property type="term" value="F:DNA binding"/>
    <property type="evidence" value="ECO:0007669"/>
    <property type="project" value="InterPro"/>
</dbReference>
<reference evidence="7 8" key="1">
    <citation type="submission" date="2019-10" db="EMBL/GenBank/DDBJ databases">
        <title>Whole-genome sequence of the extremophile Heliorestis acidaminivorans DSM 24790.</title>
        <authorList>
            <person name="Kyndt J.A."/>
            <person name="Meyer T.E."/>
        </authorList>
    </citation>
    <scope>NUCLEOTIDE SEQUENCE [LARGE SCALE GENOMIC DNA]</scope>
    <source>
        <strain evidence="7 8">DSM 24790</strain>
    </source>
</reference>
<evidence type="ECO:0000313" key="7">
    <source>
        <dbReference type="EMBL" id="KAB2953467.1"/>
    </source>
</evidence>
<feature type="domain" description="DNA methylase N-4/N-6" evidence="6">
    <location>
        <begin position="117"/>
        <end position="464"/>
    </location>
</feature>
<dbReference type="PROSITE" id="PS00092">
    <property type="entry name" value="N6_MTASE"/>
    <property type="match status" value="1"/>
</dbReference>
<dbReference type="InterPro" id="IPR002941">
    <property type="entry name" value="DNA_methylase_N4/N6"/>
</dbReference>
<dbReference type="Pfam" id="PF01555">
    <property type="entry name" value="N6_N4_Mtase"/>
    <property type="match status" value="1"/>
</dbReference>
<accession>A0A6I0F411</accession>
<dbReference type="InterPro" id="IPR029063">
    <property type="entry name" value="SAM-dependent_MTases_sf"/>
</dbReference>
<name>A0A6I0F411_9FIRM</name>
<evidence type="ECO:0000256" key="2">
    <source>
        <dbReference type="ARBA" id="ARBA00022603"/>
    </source>
</evidence>
<evidence type="ECO:0000256" key="4">
    <source>
        <dbReference type="ARBA" id="ARBA00022691"/>
    </source>
</evidence>
<protein>
    <submittedName>
        <fullName evidence="7">Site-specific DNA-methyltransferase</fullName>
    </submittedName>
</protein>
<evidence type="ECO:0000256" key="5">
    <source>
        <dbReference type="ARBA" id="ARBA00022747"/>
    </source>
</evidence>
<keyword evidence="4" id="KW-0949">S-adenosyl-L-methionine</keyword>
<comment type="caution">
    <text evidence="7">The sequence shown here is derived from an EMBL/GenBank/DDBJ whole genome shotgun (WGS) entry which is preliminary data.</text>
</comment>
<keyword evidence="5" id="KW-0680">Restriction system</keyword>
<dbReference type="GO" id="GO:0009307">
    <property type="term" value="P:DNA restriction-modification system"/>
    <property type="evidence" value="ECO:0007669"/>
    <property type="project" value="UniProtKB-KW"/>
</dbReference>
<keyword evidence="2 7" id="KW-0489">Methyltransferase</keyword>
<dbReference type="AlphaFoldDB" id="A0A6I0F411"/>
<comment type="similarity">
    <text evidence="1">Belongs to the N(4)/N(6)-methyltransferase family.</text>
</comment>
<dbReference type="RefSeq" id="WP_151619486.1">
    <property type="nucleotide sequence ID" value="NZ_WBXO01000003.1"/>
</dbReference>
<dbReference type="InterPro" id="IPR002295">
    <property type="entry name" value="N4/N6-MTase_EcoPI_Mod-like"/>
</dbReference>
<keyword evidence="8" id="KW-1185">Reference proteome</keyword>
<evidence type="ECO:0000259" key="6">
    <source>
        <dbReference type="Pfam" id="PF01555"/>
    </source>
</evidence>
<organism evidence="7 8">
    <name type="scientific">Heliorestis acidaminivorans</name>
    <dbReference type="NCBI Taxonomy" id="553427"/>
    <lineage>
        <taxon>Bacteria</taxon>
        <taxon>Bacillati</taxon>
        <taxon>Bacillota</taxon>
        <taxon>Clostridia</taxon>
        <taxon>Eubacteriales</taxon>
        <taxon>Heliobacteriaceae</taxon>
        <taxon>Heliorestis</taxon>
    </lineage>
</organism>
<dbReference type="PIRSF" id="PIRSF015855">
    <property type="entry name" value="TypeIII_Mtase_mKpnI"/>
    <property type="match status" value="1"/>
</dbReference>
<proteinExistence type="inferred from homology"/>
<dbReference type="InterPro" id="IPR002052">
    <property type="entry name" value="DNA_methylase_N6_adenine_CS"/>
</dbReference>
<keyword evidence="3 7" id="KW-0808">Transferase</keyword>
<dbReference type="SUPFAM" id="SSF53335">
    <property type="entry name" value="S-adenosyl-L-methionine-dependent methyltransferases"/>
    <property type="match status" value="1"/>
</dbReference>
<sequence>MEFPKVSKEIFNPINENVKKLAELFPSVVKDGQVDIEALKAELGQFESASDKLSERYELGWAGKEEAKKLANQDVVGRTLKYIPEDSKDPETTENLYIEGDNLEVLKLLRNSYYNKVKMIYIDPPYNTGKDFIYRDKYSVSEVENSLLEGELDYTGKRLVVNQKSGGRYHSNWLSMMYPRIKLAKDLLTDDGVIFISIDDNEADNLKKMCNEIYGEENFIARLIHKNNSNKNQAKLIGVTTEYVLCYAKSLENLKESEWRIAKKGAGDIHKTFLTLKEKGLSLDEIEDEIKQLYKRPKYAHLSRWNKVDENGVFKDADLSREGGPTDYTIINPNTGQPCIVPNRGWGKSHSELLRLQKEDLIWYGDPKTPPGLKDYLKDDDVSVPDNFWYFDNSVDTRYIKDLFGDIVFDNPKPIDMISQIIEMSTDDYSIIIDFFSGSSTTAHSVMKINAEKGSNRKFIMIQLPESCDKKSKAYKAGFKYISEIGKERIRRAGDKILEENKDKEGIENLDIGFKVFKVADTNIRWFSDAINSEQMTIDESTMADKDKLDFNLGTKDIDVVYEIMLRHRDIPLSTKVEKVSSIGERTYIFADTVLVCLEEDVTETIIDNIAVLEPMPSKIIFRDSAFDADITLKTNSMLRLEAQMKKNSGTKKKAYRVEFI</sequence>
<evidence type="ECO:0000256" key="1">
    <source>
        <dbReference type="ARBA" id="ARBA00006594"/>
    </source>
</evidence>
<dbReference type="GO" id="GO:0032259">
    <property type="term" value="P:methylation"/>
    <property type="evidence" value="ECO:0007669"/>
    <property type="project" value="UniProtKB-KW"/>
</dbReference>
<dbReference type="GO" id="GO:0008170">
    <property type="term" value="F:N-methyltransferase activity"/>
    <property type="evidence" value="ECO:0007669"/>
    <property type="project" value="InterPro"/>
</dbReference>
<gene>
    <name evidence="7" type="ORF">F9B85_06065</name>
</gene>